<dbReference type="AlphaFoldDB" id="A0A517XZ44"/>
<keyword evidence="1" id="KW-1133">Transmembrane helix</keyword>
<keyword evidence="3" id="KW-1185">Reference proteome</keyword>
<feature type="transmembrane region" description="Helical" evidence="1">
    <location>
        <begin position="12"/>
        <end position="34"/>
    </location>
</feature>
<proteinExistence type="predicted"/>
<dbReference type="EMBL" id="CP036273">
    <property type="protein sequence ID" value="QDU22785.1"/>
    <property type="molecule type" value="Genomic_DNA"/>
</dbReference>
<sequence length="310" mass="32399">MHSNDFAQPDFTVLVTVFAAGLGMLLGGAANLVFGRFGITARVAAAAGTCVVTGVGAWVVAGTDSSGWLAAGAAATGMVIAGVGPTLAFVIARRPGTRWGALAGTGFLVAVGSVACFEYHYEAAADRALESLSALTEKPATRPIATRVATDRGTVVQVLEATDPRARAEMAAIEDRFLDSDSVRNRVIRRQPADDRSNCHGWVFTGGRYWVSGVEVDQILDDNGYAQVTVPQPGDLVVYRTAGVVTHTGVVRYVTSGMPVLVEGKWGTTGVYLHEVGASVYGAEFDYYRADRATHVLAGLDTTPATAGGQ</sequence>
<evidence type="ECO:0000313" key="3">
    <source>
        <dbReference type="Proteomes" id="UP000319576"/>
    </source>
</evidence>
<evidence type="ECO:0000256" key="1">
    <source>
        <dbReference type="SAM" id="Phobius"/>
    </source>
</evidence>
<dbReference type="KEGG" id="uli:ETAA1_47730"/>
<evidence type="ECO:0000313" key="2">
    <source>
        <dbReference type="EMBL" id="QDU22785.1"/>
    </source>
</evidence>
<reference evidence="2 3" key="1">
    <citation type="submission" date="2019-02" db="EMBL/GenBank/DDBJ databases">
        <title>Deep-cultivation of Planctomycetes and their phenomic and genomic characterization uncovers novel biology.</title>
        <authorList>
            <person name="Wiegand S."/>
            <person name="Jogler M."/>
            <person name="Boedeker C."/>
            <person name="Pinto D."/>
            <person name="Vollmers J."/>
            <person name="Rivas-Marin E."/>
            <person name="Kohn T."/>
            <person name="Peeters S.H."/>
            <person name="Heuer A."/>
            <person name="Rast P."/>
            <person name="Oberbeckmann S."/>
            <person name="Bunk B."/>
            <person name="Jeske O."/>
            <person name="Meyerdierks A."/>
            <person name="Storesund J.E."/>
            <person name="Kallscheuer N."/>
            <person name="Luecker S."/>
            <person name="Lage O.M."/>
            <person name="Pohl T."/>
            <person name="Merkel B.J."/>
            <person name="Hornburger P."/>
            <person name="Mueller R.-W."/>
            <person name="Bruemmer F."/>
            <person name="Labrenz M."/>
            <person name="Spormann A.M."/>
            <person name="Op den Camp H."/>
            <person name="Overmann J."/>
            <person name="Amann R."/>
            <person name="Jetten M.S.M."/>
            <person name="Mascher T."/>
            <person name="Medema M.H."/>
            <person name="Devos D.P."/>
            <person name="Kaster A.-K."/>
            <person name="Ovreas L."/>
            <person name="Rohde M."/>
            <person name="Galperin M.Y."/>
            <person name="Jogler C."/>
        </authorList>
    </citation>
    <scope>NUCLEOTIDE SEQUENCE [LARGE SCALE GENOMIC DNA]</scope>
    <source>
        <strain evidence="2 3">ETA_A1</strain>
    </source>
</reference>
<dbReference type="Proteomes" id="UP000319576">
    <property type="component" value="Chromosome"/>
</dbReference>
<name>A0A517XZ44_9BACT</name>
<feature type="transmembrane region" description="Helical" evidence="1">
    <location>
        <begin position="67"/>
        <end position="92"/>
    </location>
</feature>
<organism evidence="2 3">
    <name type="scientific">Urbifossiella limnaea</name>
    <dbReference type="NCBI Taxonomy" id="2528023"/>
    <lineage>
        <taxon>Bacteria</taxon>
        <taxon>Pseudomonadati</taxon>
        <taxon>Planctomycetota</taxon>
        <taxon>Planctomycetia</taxon>
        <taxon>Gemmatales</taxon>
        <taxon>Gemmataceae</taxon>
        <taxon>Urbifossiella</taxon>
    </lineage>
</organism>
<feature type="transmembrane region" description="Helical" evidence="1">
    <location>
        <begin position="41"/>
        <end position="61"/>
    </location>
</feature>
<dbReference type="OrthoDB" id="285356at2"/>
<dbReference type="RefSeq" id="WP_145242804.1">
    <property type="nucleotide sequence ID" value="NZ_CP036273.1"/>
</dbReference>
<keyword evidence="1" id="KW-0472">Membrane</keyword>
<feature type="transmembrane region" description="Helical" evidence="1">
    <location>
        <begin position="99"/>
        <end position="121"/>
    </location>
</feature>
<accession>A0A517XZ44</accession>
<gene>
    <name evidence="2" type="ORF">ETAA1_47730</name>
</gene>
<protein>
    <submittedName>
        <fullName evidence="2">Uncharacterized protein</fullName>
    </submittedName>
</protein>
<keyword evidence="1" id="KW-0812">Transmembrane</keyword>